<dbReference type="InterPro" id="IPR027873">
    <property type="entry name" value="PAXX"/>
</dbReference>
<evidence type="ECO:0000256" key="1">
    <source>
        <dbReference type="SAM" id="MobiDB-lite"/>
    </source>
</evidence>
<dbReference type="GO" id="GO:0006303">
    <property type="term" value="P:double-strand break repair via nonhomologous end joining"/>
    <property type="evidence" value="ECO:0007669"/>
    <property type="project" value="InterPro"/>
</dbReference>
<protein>
    <submittedName>
        <fullName evidence="3">Protein PAXX</fullName>
    </submittedName>
</protein>
<dbReference type="Proteomes" id="UP000189704">
    <property type="component" value="Unplaced"/>
</dbReference>
<dbReference type="PANTHER" id="PTHR28586">
    <property type="entry name" value="PROTEIN PAXX"/>
    <property type="match status" value="1"/>
</dbReference>
<evidence type="ECO:0000313" key="2">
    <source>
        <dbReference type="Proteomes" id="UP000189704"/>
    </source>
</evidence>
<keyword evidence="2" id="KW-1185">Reference proteome</keyword>
<dbReference type="GO" id="GO:0060090">
    <property type="term" value="F:molecular adaptor activity"/>
    <property type="evidence" value="ECO:0007669"/>
    <property type="project" value="TreeGrafter"/>
</dbReference>
<proteinExistence type="predicted"/>
<accession>A0A1U7UYL0</accession>
<dbReference type="GO" id="GO:0005634">
    <property type="term" value="C:nucleus"/>
    <property type="evidence" value="ECO:0007669"/>
    <property type="project" value="TreeGrafter"/>
</dbReference>
<sequence length="178" mass="18940">MPPCLVLPLTPALAAPSPWGAFWVFGGPPRINTTDTQILLSRQSLTEDEKARFGLSAAEDLTPRLRAAFERQAVALTLQEDGASLTLSGGPSELTFDLFKVPGPEAAPRLQALTLGLAKRVCSLEQRLAAAEETAASPRKSPRPSGRQLFLPDPEPQRGGPGPGIRRRCPGESLINPG</sequence>
<feature type="non-terminal residue" evidence="3">
    <location>
        <position position="178"/>
    </location>
</feature>
<dbReference type="RefSeq" id="XP_008071006.1">
    <property type="nucleotide sequence ID" value="XM_008072815.1"/>
</dbReference>
<gene>
    <name evidence="3" type="primary">PAXX</name>
</gene>
<name>A0A1U7UYL0_CARSF</name>
<dbReference type="AlphaFoldDB" id="A0A1U7UYL0"/>
<dbReference type="GeneID" id="103275401"/>
<reference evidence="3" key="1">
    <citation type="submission" date="2025-08" db="UniProtKB">
        <authorList>
            <consortium name="RefSeq"/>
        </authorList>
    </citation>
    <scope>IDENTIFICATION</scope>
</reference>
<evidence type="ECO:0000313" key="3">
    <source>
        <dbReference type="RefSeq" id="XP_008071006.1"/>
    </source>
</evidence>
<dbReference type="GO" id="GO:0070419">
    <property type="term" value="C:nonhomologous end joining complex"/>
    <property type="evidence" value="ECO:0007669"/>
    <property type="project" value="TreeGrafter"/>
</dbReference>
<feature type="region of interest" description="Disordered" evidence="1">
    <location>
        <begin position="131"/>
        <end position="178"/>
    </location>
</feature>
<dbReference type="PANTHER" id="PTHR28586:SF1">
    <property type="entry name" value="PROTEIN PAXX"/>
    <property type="match status" value="1"/>
</dbReference>
<organism evidence="2 3">
    <name type="scientific">Carlito syrichta</name>
    <name type="common">Philippine tarsier</name>
    <name type="synonym">Tarsius syrichta</name>
    <dbReference type="NCBI Taxonomy" id="1868482"/>
    <lineage>
        <taxon>Eukaryota</taxon>
        <taxon>Metazoa</taxon>
        <taxon>Chordata</taxon>
        <taxon>Craniata</taxon>
        <taxon>Vertebrata</taxon>
        <taxon>Euteleostomi</taxon>
        <taxon>Mammalia</taxon>
        <taxon>Eutheria</taxon>
        <taxon>Euarchontoglires</taxon>
        <taxon>Primates</taxon>
        <taxon>Haplorrhini</taxon>
        <taxon>Tarsiiformes</taxon>
        <taxon>Tarsiidae</taxon>
        <taxon>Carlito</taxon>
    </lineage>
</organism>
<dbReference type="KEGG" id="csyr:103275401"/>
<dbReference type="OrthoDB" id="5969703at2759"/>
<dbReference type="GO" id="GO:0035861">
    <property type="term" value="C:site of double-strand break"/>
    <property type="evidence" value="ECO:0007669"/>
    <property type="project" value="TreeGrafter"/>
</dbReference>
<dbReference type="CTD" id="286257"/>
<dbReference type="STRING" id="1868482.ENSTSYP00000024055"/>
<dbReference type="Pfam" id="PF15384">
    <property type="entry name" value="PAXX"/>
    <property type="match status" value="1"/>
</dbReference>